<dbReference type="InterPro" id="IPR023393">
    <property type="entry name" value="START-like_dom_sf"/>
</dbReference>
<dbReference type="Proteomes" id="UP000007519">
    <property type="component" value="Chromosome"/>
</dbReference>
<evidence type="ECO:0000313" key="2">
    <source>
        <dbReference type="EMBL" id="AFC23527.1"/>
    </source>
</evidence>
<feature type="domain" description="START-like" evidence="1">
    <location>
        <begin position="2"/>
        <end position="123"/>
    </location>
</feature>
<keyword evidence="3" id="KW-1185">Reference proteome</keyword>
<evidence type="ECO:0000259" key="1">
    <source>
        <dbReference type="Pfam" id="PF19569"/>
    </source>
</evidence>
<dbReference type="InterPro" id="IPR045736">
    <property type="entry name" value="START_2"/>
</dbReference>
<accession>H6L1Z0</accession>
<dbReference type="OrthoDB" id="667567at2"/>
<dbReference type="Pfam" id="PF19569">
    <property type="entry name" value="START_2"/>
    <property type="match status" value="1"/>
</dbReference>
<dbReference type="eggNOG" id="COG3832">
    <property type="taxonomic scope" value="Bacteria"/>
</dbReference>
<organism evidence="2 3">
    <name type="scientific">Saprospira grandis (strain Lewin)</name>
    <dbReference type="NCBI Taxonomy" id="984262"/>
    <lineage>
        <taxon>Bacteria</taxon>
        <taxon>Pseudomonadati</taxon>
        <taxon>Bacteroidota</taxon>
        <taxon>Saprospiria</taxon>
        <taxon>Saprospirales</taxon>
        <taxon>Saprospiraceae</taxon>
        <taxon>Saprospira</taxon>
    </lineage>
</organism>
<gene>
    <name evidence="2" type="ordered locus">SGRA_0789</name>
</gene>
<dbReference type="SUPFAM" id="SSF55961">
    <property type="entry name" value="Bet v1-like"/>
    <property type="match status" value="1"/>
</dbReference>
<proteinExistence type="predicted"/>
<dbReference type="KEGG" id="sgn:SGRA_0789"/>
<dbReference type="EMBL" id="CP002831">
    <property type="protein sequence ID" value="AFC23527.1"/>
    <property type="molecule type" value="Genomic_DNA"/>
</dbReference>
<dbReference type="HOGENOM" id="CLU_129812_0_0_10"/>
<reference evidence="2 3" key="1">
    <citation type="journal article" date="2012" name="Stand. Genomic Sci.">
        <title>Complete genome sequencing and analysis of Saprospira grandis str. Lewin, a predatory marine bacterium.</title>
        <authorList>
            <person name="Saw J.H."/>
            <person name="Yuryev A."/>
            <person name="Kanbe M."/>
            <person name="Hou S."/>
            <person name="Young A.G."/>
            <person name="Aizawa S."/>
            <person name="Alam M."/>
        </authorList>
    </citation>
    <scope>NUCLEOTIDE SEQUENCE [LARGE SCALE GENOMIC DNA]</scope>
    <source>
        <strain evidence="2 3">Lewin</strain>
    </source>
</reference>
<protein>
    <recommendedName>
        <fullName evidence="1">START-like domain-containing protein</fullName>
    </recommendedName>
</protein>
<dbReference type="Gene3D" id="3.30.530.20">
    <property type="match status" value="1"/>
</dbReference>
<evidence type="ECO:0000313" key="3">
    <source>
        <dbReference type="Proteomes" id="UP000007519"/>
    </source>
</evidence>
<dbReference type="STRING" id="984262.SGRA_0789"/>
<dbReference type="AlphaFoldDB" id="H6L1Z0"/>
<name>H6L1Z0_SAPGL</name>
<sequence>MDRKKFKVEFLFRASPKIVYSFLSTPDNLTRWFCDDCNLVDGQFSFDWEGNEEIAFLLESQEDSYLRLQWEDFPDEYLEYKMSRSEVTAETILEITAFCDEDEVEEEKDFWATQMESLRRAMGG</sequence>
<dbReference type="RefSeq" id="WP_002659955.1">
    <property type="nucleotide sequence ID" value="NC_016940.1"/>
</dbReference>